<sequence>MSFWPFGQNFNSSNINGILEEYFHVMHGLEKQAQKRTGSRNTNNSDATNTALVAATDAATVNDTDLNDRVNNDNDNDDDNSNMNSNNNNNDDNDYDFDDNENQNDGDEDMITRDSVGLDVHGMGIGGNIASSDTMVSASASLSNALGNSSTKSQPSLIPTPRHFNNTNINIGDSAPPKSTSSSRTDSLSSASTSTSSASNPSEDDGQFTFQSLNHKFMDDILEETELLNELTRQNNTLLDFVCFGYFYSENGEKVDNIAYLIDCLLECIDRIDDDNDPASFEDDEVATDNDNENNSVTNETLDENDTKSTGTGYKRTNDTDIDNSNNKKLSGETDQLQDNDILSDIKESFQDPHSFSSASHDDSIIPMLDSKLKKKSTFLNKANIISEIFALDIWLISESLVKNTEYLNKIWSILYHPKFTEEKSPLVPIFLKINQNLLLTRQDQYLNFIRTRDNLVQDMLKHIDISLLMDFFLKIIATDKQEAPTGIIELVSDQKLIDQLFSFLVNDKYSADIQACTGDFIKSIIAISANAPLDEMSIGPNSLTRELASEKCIDYLLNCIVNERGPALITAVSITIELIRKNNSDYDQVNLLTTTIKSHPPSMRDPVYLGVMLRKFSEHLVSLKNILFDIANDDSLPLLENQIGEKYKPLGFERFKVVELIAELLHCSNMGLMNSKKAERIVKERDQIRTELVKQLEEALTDLSIKPISNSSNSTAESPTELNLEDDVDESFEVPYVNDNQNAKLRSNPTVGDSFKIKLYDSQLLPIIIQLFIQYPWNNFWHNVIFDIIQQIFNGRMDFSYNSFLVYSLFSNKNATRFATDNGLDSPPIDFQITRDLVLLGYKNSHKFYETHKTTLGFMGHLVLIAEEIVKFSKVYKVDLISPDIYQVLLDEDWEFYSNDILNDTRIMYSKILGGGDYVEDGNIAGDIVMGTDQDPNSFSTQQDLHQKLREKLIEKSRKEVDDKNEKNGVIILPAGP</sequence>
<protein>
    <submittedName>
        <fullName evidence="3">SIT4-associating protein SAP155</fullName>
    </submittedName>
</protein>
<dbReference type="PANTHER" id="PTHR12634:SF14">
    <property type="entry name" value="SIT4-ASSOCIATING PROTEIN SAP155-RELATED"/>
    <property type="match status" value="1"/>
</dbReference>
<dbReference type="Proteomes" id="UP000422736">
    <property type="component" value="Chromosome 3"/>
</dbReference>
<dbReference type="PANTHER" id="PTHR12634">
    <property type="entry name" value="SIT4 YEAST -ASSOCIATING PROTEIN-RELATED"/>
    <property type="match status" value="1"/>
</dbReference>
<feature type="compositionally biased region" description="Polar residues" evidence="2">
    <location>
        <begin position="323"/>
        <end position="334"/>
    </location>
</feature>
<comment type="similarity">
    <text evidence="1">Belongs to the SAPS family.</text>
</comment>
<reference evidence="3 4" key="1">
    <citation type="submission" date="2016-03" db="EMBL/GenBank/DDBJ databases">
        <title>How can Kluyveromyces marxianus grow so fast - potential evolutionary course in Saccharomyces Complex revealed by comparative genomics.</title>
        <authorList>
            <person name="Mo W."/>
            <person name="Lu W."/>
            <person name="Yang X."/>
            <person name="Qi J."/>
            <person name="Lv H."/>
        </authorList>
    </citation>
    <scope>NUCLEOTIDE SEQUENCE [LARGE SCALE GENOMIC DNA]</scope>
    <source>
        <strain evidence="3 4">FIM1</strain>
    </source>
</reference>
<feature type="region of interest" description="Disordered" evidence="2">
    <location>
        <begin position="277"/>
        <end position="334"/>
    </location>
</feature>
<feature type="compositionally biased region" description="Low complexity" evidence="2">
    <location>
        <begin position="81"/>
        <end position="90"/>
    </location>
</feature>
<evidence type="ECO:0000256" key="2">
    <source>
        <dbReference type="SAM" id="MobiDB-lite"/>
    </source>
</evidence>
<feature type="region of interest" description="Disordered" evidence="2">
    <location>
        <begin position="58"/>
        <end position="111"/>
    </location>
</feature>
<feature type="compositionally biased region" description="Acidic residues" evidence="2">
    <location>
        <begin position="91"/>
        <end position="109"/>
    </location>
</feature>
<evidence type="ECO:0000313" key="4">
    <source>
        <dbReference type="Proteomes" id="UP000422736"/>
    </source>
</evidence>
<accession>A0ABX6EXV6</accession>
<evidence type="ECO:0000256" key="1">
    <source>
        <dbReference type="ARBA" id="ARBA00006180"/>
    </source>
</evidence>
<name>A0ABX6EXV6_KLUMA</name>
<dbReference type="Pfam" id="PF04499">
    <property type="entry name" value="SAPS"/>
    <property type="match status" value="1"/>
</dbReference>
<evidence type="ECO:0000313" key="3">
    <source>
        <dbReference type="EMBL" id="QGN15704.1"/>
    </source>
</evidence>
<keyword evidence="4" id="KW-1185">Reference proteome</keyword>
<dbReference type="InterPro" id="IPR007587">
    <property type="entry name" value="SAPS"/>
</dbReference>
<feature type="region of interest" description="Disordered" evidence="2">
    <location>
        <begin position="144"/>
        <end position="207"/>
    </location>
</feature>
<feature type="compositionally biased region" description="Polar residues" evidence="2">
    <location>
        <begin position="151"/>
        <end position="171"/>
    </location>
</feature>
<dbReference type="EMBL" id="CP015056">
    <property type="protein sequence ID" value="QGN15704.1"/>
    <property type="molecule type" value="Genomic_DNA"/>
</dbReference>
<proteinExistence type="inferred from homology"/>
<organism evidence="3 4">
    <name type="scientific">Kluyveromyces marxianus</name>
    <name type="common">Yeast</name>
    <name type="synonym">Candida kefyr</name>
    <dbReference type="NCBI Taxonomy" id="4911"/>
    <lineage>
        <taxon>Eukaryota</taxon>
        <taxon>Fungi</taxon>
        <taxon>Dikarya</taxon>
        <taxon>Ascomycota</taxon>
        <taxon>Saccharomycotina</taxon>
        <taxon>Saccharomycetes</taxon>
        <taxon>Saccharomycetales</taxon>
        <taxon>Saccharomycetaceae</taxon>
        <taxon>Kluyveromyces</taxon>
    </lineage>
</organism>
<feature type="compositionally biased region" description="Low complexity" evidence="2">
    <location>
        <begin position="179"/>
        <end position="199"/>
    </location>
</feature>
<gene>
    <name evidence="3" type="primary">SAP155</name>
    <name evidence="3" type="ORF">FIM1_2397</name>
</gene>
<feature type="compositionally biased region" description="Acidic residues" evidence="2">
    <location>
        <begin position="277"/>
        <end position="292"/>
    </location>
</feature>